<name>A0A8J6TKJ7_9CHLR</name>
<comment type="caution">
    <text evidence="2">The sequence shown here is derived from an EMBL/GenBank/DDBJ whole genome shotgun (WGS) entry which is preliminary data.</text>
</comment>
<dbReference type="EMBL" id="JACNJN010000184">
    <property type="protein sequence ID" value="MBC8336687.1"/>
    <property type="molecule type" value="Genomic_DNA"/>
</dbReference>
<keyword evidence="1" id="KW-0812">Transmembrane</keyword>
<evidence type="ECO:0000256" key="1">
    <source>
        <dbReference type="SAM" id="Phobius"/>
    </source>
</evidence>
<organism evidence="2 3">
    <name type="scientific">Candidatus Desulfolinea nitratireducens</name>
    <dbReference type="NCBI Taxonomy" id="2841698"/>
    <lineage>
        <taxon>Bacteria</taxon>
        <taxon>Bacillati</taxon>
        <taxon>Chloroflexota</taxon>
        <taxon>Anaerolineae</taxon>
        <taxon>Anaerolineales</taxon>
        <taxon>Anaerolineales incertae sedis</taxon>
        <taxon>Candidatus Desulfolinea</taxon>
    </lineage>
</organism>
<proteinExistence type="predicted"/>
<reference evidence="2 3" key="1">
    <citation type="submission" date="2020-08" db="EMBL/GenBank/DDBJ databases">
        <title>Bridging the membrane lipid divide: bacteria of the FCB group superphylum have the potential to synthesize archaeal ether lipids.</title>
        <authorList>
            <person name="Villanueva L."/>
            <person name="Von Meijenfeldt F.A.B."/>
            <person name="Westbye A.B."/>
            <person name="Yadav S."/>
            <person name="Hopmans E.C."/>
            <person name="Dutilh B.E."/>
            <person name="Sinninghe Damste J.S."/>
        </authorList>
    </citation>
    <scope>NUCLEOTIDE SEQUENCE [LARGE SCALE GENOMIC DNA]</scope>
    <source>
        <strain evidence="2">NIOZ-UU36</strain>
    </source>
</reference>
<evidence type="ECO:0000313" key="2">
    <source>
        <dbReference type="EMBL" id="MBC8336687.1"/>
    </source>
</evidence>
<dbReference type="AlphaFoldDB" id="A0A8J6TKJ7"/>
<keyword evidence="1" id="KW-1133">Transmembrane helix</keyword>
<gene>
    <name evidence="2" type="ORF">H8E29_15605</name>
</gene>
<protein>
    <submittedName>
        <fullName evidence="2">Uncharacterized protein</fullName>
    </submittedName>
</protein>
<feature type="transmembrane region" description="Helical" evidence="1">
    <location>
        <begin position="7"/>
        <end position="26"/>
    </location>
</feature>
<dbReference type="Proteomes" id="UP000614469">
    <property type="component" value="Unassembled WGS sequence"/>
</dbReference>
<sequence length="75" mass="7928">MKLALRVIAVLSFIVSIIWMIVSPGFEPHPAHQQACRLAPMSAANTGCPEGVYSAKSIRGARKPLAGNALIKKGS</sequence>
<keyword evidence="1" id="KW-0472">Membrane</keyword>
<evidence type="ECO:0000313" key="3">
    <source>
        <dbReference type="Proteomes" id="UP000614469"/>
    </source>
</evidence>
<accession>A0A8J6TKJ7</accession>